<feature type="transmembrane region" description="Helical" evidence="1">
    <location>
        <begin position="12"/>
        <end position="35"/>
    </location>
</feature>
<dbReference type="GO" id="GO:0006888">
    <property type="term" value="P:endoplasmic reticulum to Golgi vesicle-mediated transport"/>
    <property type="evidence" value="ECO:0007669"/>
    <property type="project" value="TreeGrafter"/>
</dbReference>
<dbReference type="OrthoDB" id="6357215at2759"/>
<dbReference type="SUPFAM" id="SSF53335">
    <property type="entry name" value="S-adenosyl-L-methionine-dependent methyltransferases"/>
    <property type="match status" value="1"/>
</dbReference>
<dbReference type="GO" id="GO:0005886">
    <property type="term" value="C:plasma membrane"/>
    <property type="evidence" value="ECO:0007669"/>
    <property type="project" value="TreeGrafter"/>
</dbReference>
<keyword evidence="4" id="KW-1185">Reference proteome</keyword>
<dbReference type="AlphaFoldDB" id="A0A226E9A2"/>
<proteinExistence type="predicted"/>
<dbReference type="InterPro" id="IPR006342">
    <property type="entry name" value="FkbM_mtfrase"/>
</dbReference>
<dbReference type="GO" id="GO:0016197">
    <property type="term" value="P:endosomal transport"/>
    <property type="evidence" value="ECO:0007669"/>
    <property type="project" value="TreeGrafter"/>
</dbReference>
<gene>
    <name evidence="3" type="ORF">Fcan01_10456</name>
</gene>
<name>A0A226E9A2_FOLCA</name>
<keyword evidence="1" id="KW-1133">Transmembrane helix</keyword>
<dbReference type="InterPro" id="IPR029063">
    <property type="entry name" value="SAM-dependent_MTases_sf"/>
</dbReference>
<reference evidence="3 4" key="1">
    <citation type="submission" date="2015-12" db="EMBL/GenBank/DDBJ databases">
        <title>The genome of Folsomia candida.</title>
        <authorList>
            <person name="Faddeeva A."/>
            <person name="Derks M.F."/>
            <person name="Anvar Y."/>
            <person name="Smit S."/>
            <person name="Van Straalen N."/>
            <person name="Roelofs D."/>
        </authorList>
    </citation>
    <scope>NUCLEOTIDE SEQUENCE [LARGE SCALE GENOMIC DNA]</scope>
    <source>
        <strain evidence="3 4">VU population</strain>
        <tissue evidence="3">Whole body</tissue>
    </source>
</reference>
<comment type="caution">
    <text evidence="3">The sequence shown here is derived from an EMBL/GenBank/DDBJ whole genome shotgun (WGS) entry which is preliminary data.</text>
</comment>
<evidence type="ECO:0000313" key="3">
    <source>
        <dbReference type="EMBL" id="OXA53684.1"/>
    </source>
</evidence>
<dbReference type="PANTHER" id="PTHR34009:SF2">
    <property type="entry name" value="PROTEIN STAR"/>
    <property type="match status" value="1"/>
</dbReference>
<dbReference type="InterPro" id="IPR053202">
    <property type="entry name" value="EGF_Rcpt_Signaling_Reg"/>
</dbReference>
<organism evidence="3 4">
    <name type="scientific">Folsomia candida</name>
    <name type="common">Springtail</name>
    <dbReference type="NCBI Taxonomy" id="158441"/>
    <lineage>
        <taxon>Eukaryota</taxon>
        <taxon>Metazoa</taxon>
        <taxon>Ecdysozoa</taxon>
        <taxon>Arthropoda</taxon>
        <taxon>Hexapoda</taxon>
        <taxon>Collembola</taxon>
        <taxon>Entomobryomorpha</taxon>
        <taxon>Isotomoidea</taxon>
        <taxon>Isotomidae</taxon>
        <taxon>Proisotominae</taxon>
        <taxon>Folsomia</taxon>
    </lineage>
</organism>
<protein>
    <submittedName>
        <fullName evidence="3">Protein Star</fullName>
    </submittedName>
</protein>
<dbReference type="Proteomes" id="UP000198287">
    <property type="component" value="Unassembled WGS sequence"/>
</dbReference>
<dbReference type="GO" id="GO:0005794">
    <property type="term" value="C:Golgi apparatus"/>
    <property type="evidence" value="ECO:0007669"/>
    <property type="project" value="TreeGrafter"/>
</dbReference>
<dbReference type="Gene3D" id="3.40.50.150">
    <property type="entry name" value="Vaccinia Virus protein VP39"/>
    <property type="match status" value="1"/>
</dbReference>
<sequence length="262" mass="30072">MSLFVTQIFHQLVKSITLLRLTLVLIITIIVLISIKVFSNEENDITNLIFHPIPGHELSPSDPLILQYLRDHHLTAPPHNRTYFDPKTLHPLNYHVLRAMQILFGGKVLPKGKFFLECGANDGQFISNTIKLEIEFLMHKDKFPNWRIGNGKINPSGKYDSPLDAGGFKRDYYNSDGIVNCFPLESLLRAVNVERVDFFSLDVEGHEYKILKAFPFNKFDIKIILVEHFLAPEGSKAIKSLLEENGYILLHDSGTDYVFYKR</sequence>
<dbReference type="Pfam" id="PF05050">
    <property type="entry name" value="Methyltransf_21"/>
    <property type="match status" value="1"/>
</dbReference>
<dbReference type="GO" id="GO:0005789">
    <property type="term" value="C:endoplasmic reticulum membrane"/>
    <property type="evidence" value="ECO:0007669"/>
    <property type="project" value="TreeGrafter"/>
</dbReference>
<dbReference type="GO" id="GO:0031902">
    <property type="term" value="C:late endosome membrane"/>
    <property type="evidence" value="ECO:0007669"/>
    <property type="project" value="TreeGrafter"/>
</dbReference>
<dbReference type="PANTHER" id="PTHR34009">
    <property type="entry name" value="PROTEIN STAR"/>
    <property type="match status" value="1"/>
</dbReference>
<accession>A0A226E9A2</accession>
<feature type="domain" description="Methyltransferase FkbM" evidence="2">
    <location>
        <begin position="174"/>
        <end position="248"/>
    </location>
</feature>
<keyword evidence="1" id="KW-0812">Transmembrane</keyword>
<evidence type="ECO:0000256" key="1">
    <source>
        <dbReference type="SAM" id="Phobius"/>
    </source>
</evidence>
<evidence type="ECO:0000313" key="4">
    <source>
        <dbReference type="Proteomes" id="UP000198287"/>
    </source>
</evidence>
<keyword evidence="1" id="KW-0472">Membrane</keyword>
<evidence type="ECO:0000259" key="2">
    <source>
        <dbReference type="Pfam" id="PF05050"/>
    </source>
</evidence>
<dbReference type="EMBL" id="LNIX01000005">
    <property type="protein sequence ID" value="OXA53684.1"/>
    <property type="molecule type" value="Genomic_DNA"/>
</dbReference>